<dbReference type="Proteomes" id="UP000245539">
    <property type="component" value="Unassembled WGS sequence"/>
</dbReference>
<evidence type="ECO:0000256" key="1">
    <source>
        <dbReference type="ARBA" id="ARBA00001946"/>
    </source>
</evidence>
<evidence type="ECO:0000259" key="11">
    <source>
        <dbReference type="Pfam" id="PF07685"/>
    </source>
</evidence>
<evidence type="ECO:0000259" key="10">
    <source>
        <dbReference type="Pfam" id="PF01656"/>
    </source>
</evidence>
<evidence type="ECO:0000256" key="6">
    <source>
        <dbReference type="ARBA" id="ARBA00022741"/>
    </source>
</evidence>
<keyword evidence="7" id="KW-0067">ATP-binding</keyword>
<dbReference type="InterPro" id="IPR011698">
    <property type="entry name" value="GATase_3"/>
</dbReference>
<gene>
    <name evidence="12" type="ORF">DKW60_19325</name>
</gene>
<organism evidence="12 13">
    <name type="scientific">Leucothrix pacifica</name>
    <dbReference type="NCBI Taxonomy" id="1247513"/>
    <lineage>
        <taxon>Bacteria</taxon>
        <taxon>Pseudomonadati</taxon>
        <taxon>Pseudomonadota</taxon>
        <taxon>Gammaproteobacteria</taxon>
        <taxon>Thiotrichales</taxon>
        <taxon>Thiotrichaceae</taxon>
        <taxon>Leucothrix</taxon>
    </lineage>
</organism>
<evidence type="ECO:0000256" key="8">
    <source>
        <dbReference type="ARBA" id="ARBA00022842"/>
    </source>
</evidence>
<evidence type="ECO:0000313" key="13">
    <source>
        <dbReference type="Proteomes" id="UP000245539"/>
    </source>
</evidence>
<keyword evidence="4" id="KW-0169">Cobalamin biosynthesis</keyword>
<dbReference type="PROSITE" id="PS51274">
    <property type="entry name" value="GATASE_COBBQ"/>
    <property type="match status" value="1"/>
</dbReference>
<dbReference type="GO" id="GO:0005524">
    <property type="term" value="F:ATP binding"/>
    <property type="evidence" value="ECO:0007669"/>
    <property type="project" value="UniProtKB-KW"/>
</dbReference>
<comment type="similarity">
    <text evidence="3">Belongs to the CobB/CobQ family. CobQ subfamily.</text>
</comment>
<evidence type="ECO:0000313" key="12">
    <source>
        <dbReference type="EMBL" id="PWQ92762.1"/>
    </source>
</evidence>
<comment type="cofactor">
    <cofactor evidence="1">
        <name>Mg(2+)</name>
        <dbReference type="ChEBI" id="CHEBI:18420"/>
    </cofactor>
</comment>
<evidence type="ECO:0000256" key="7">
    <source>
        <dbReference type="ARBA" id="ARBA00022840"/>
    </source>
</evidence>
<evidence type="ECO:0000256" key="9">
    <source>
        <dbReference type="ARBA" id="ARBA00022962"/>
    </source>
</evidence>
<name>A0A317C9N1_9GAMM</name>
<dbReference type="EMBL" id="QGKM01000076">
    <property type="protein sequence ID" value="PWQ92762.1"/>
    <property type="molecule type" value="Genomic_DNA"/>
</dbReference>
<keyword evidence="6" id="KW-0547">Nucleotide-binding</keyword>
<comment type="caution">
    <text evidence="12">The sequence shown here is derived from an EMBL/GenBank/DDBJ whole genome shotgun (WGS) entry which is preliminary data.</text>
</comment>
<reference evidence="12 13" key="1">
    <citation type="submission" date="2018-05" db="EMBL/GenBank/DDBJ databases">
        <title>Leucothrix arctica sp. nov., isolated from Arctic seawater.</title>
        <authorList>
            <person name="Choi A."/>
            <person name="Baek K."/>
        </authorList>
    </citation>
    <scope>NUCLEOTIDE SEQUENCE [LARGE SCALE GENOMIC DNA]</scope>
    <source>
        <strain evidence="12 13">JCM 18388</strain>
    </source>
</reference>
<dbReference type="OrthoDB" id="9764035at2"/>
<dbReference type="InterPro" id="IPR027417">
    <property type="entry name" value="P-loop_NTPase"/>
</dbReference>
<dbReference type="Gene3D" id="3.40.50.880">
    <property type="match status" value="1"/>
</dbReference>
<dbReference type="Pfam" id="PF07685">
    <property type="entry name" value="GATase_3"/>
    <property type="match status" value="1"/>
</dbReference>
<proteinExistence type="inferred from homology"/>
<evidence type="ECO:0000256" key="3">
    <source>
        <dbReference type="ARBA" id="ARBA00006205"/>
    </source>
</evidence>
<dbReference type="NCBIfam" id="TIGR00379">
    <property type="entry name" value="cobB"/>
    <property type="match status" value="1"/>
</dbReference>
<comment type="pathway">
    <text evidence="2">Cofactor biosynthesis; adenosylcobalamin biosynthesis.</text>
</comment>
<dbReference type="InterPro" id="IPR002586">
    <property type="entry name" value="CobQ/CobB/MinD/ParA_Nub-bd_dom"/>
</dbReference>
<dbReference type="Pfam" id="PF01656">
    <property type="entry name" value="CbiA"/>
    <property type="match status" value="1"/>
</dbReference>
<evidence type="ECO:0000256" key="5">
    <source>
        <dbReference type="ARBA" id="ARBA00022598"/>
    </source>
</evidence>
<feature type="domain" description="CobB/CobQ-like glutamine amidotransferase" evidence="11">
    <location>
        <begin position="247"/>
        <end position="435"/>
    </location>
</feature>
<evidence type="ECO:0000256" key="2">
    <source>
        <dbReference type="ARBA" id="ARBA00004953"/>
    </source>
</evidence>
<dbReference type="RefSeq" id="WP_109839312.1">
    <property type="nucleotide sequence ID" value="NZ_QGKM01000076.1"/>
</dbReference>
<feature type="domain" description="CobQ/CobB/MinD/ParA nucleotide binding" evidence="10">
    <location>
        <begin position="13"/>
        <end position="188"/>
    </location>
</feature>
<dbReference type="CDD" id="cd05388">
    <property type="entry name" value="CobB_N"/>
    <property type="match status" value="1"/>
</dbReference>
<dbReference type="InterPro" id="IPR029062">
    <property type="entry name" value="Class_I_gatase-like"/>
</dbReference>
<dbReference type="GO" id="GO:0009236">
    <property type="term" value="P:cobalamin biosynthetic process"/>
    <property type="evidence" value="ECO:0007669"/>
    <property type="project" value="UniProtKB-KW"/>
</dbReference>
<dbReference type="SUPFAM" id="SSF52317">
    <property type="entry name" value="Class I glutamine amidotransferase-like"/>
    <property type="match status" value="1"/>
</dbReference>
<dbReference type="InterPro" id="IPR004484">
    <property type="entry name" value="CbiA/CobB_synth"/>
</dbReference>
<dbReference type="GO" id="GO:0042242">
    <property type="term" value="F:cobyrinic acid a,c-diamide synthase activity"/>
    <property type="evidence" value="ECO:0007669"/>
    <property type="project" value="InterPro"/>
</dbReference>
<keyword evidence="9" id="KW-0315">Glutamine amidotransferase</keyword>
<keyword evidence="5" id="KW-0436">Ligase</keyword>
<evidence type="ECO:0000256" key="4">
    <source>
        <dbReference type="ARBA" id="ARBA00022573"/>
    </source>
</evidence>
<dbReference type="NCBIfam" id="NF002204">
    <property type="entry name" value="PRK01077.1"/>
    <property type="match status" value="1"/>
</dbReference>
<keyword evidence="13" id="KW-1185">Reference proteome</keyword>
<accession>A0A317C9N1</accession>
<dbReference type="PANTHER" id="PTHR43873">
    <property type="entry name" value="COBYRINATE A,C-DIAMIDE SYNTHASE"/>
    <property type="match status" value="1"/>
</dbReference>
<dbReference type="SUPFAM" id="SSF52540">
    <property type="entry name" value="P-loop containing nucleoside triphosphate hydrolases"/>
    <property type="match status" value="1"/>
</dbReference>
<dbReference type="Gene3D" id="3.40.50.300">
    <property type="entry name" value="P-loop containing nucleotide triphosphate hydrolases"/>
    <property type="match status" value="1"/>
</dbReference>
<dbReference type="PANTHER" id="PTHR43873:SF1">
    <property type="entry name" value="COBYRINATE A,C-DIAMIDE SYNTHASE"/>
    <property type="match status" value="1"/>
</dbReference>
<sequence>MSHLYISAAHKSSGKTTLSIGLCAAFHQSGLVVQPYKKGPDYIDPLWLSQASQRCACNLDFNTMAHEEILRVFQQRRVDADITVIEGNKGLYDGMSMDGSDSNAGMAKLLKSPVVLVIDTRGVSRGIAPLLLGYQQFDPEINIAGVIFNLAGGARHAAKLRSVAEEYTDIPVLGVVNRHKDMELTERHLGLMPSNENKQSAAIIQAIGRQVADQVDLEACLAIAKQGGELPTFPAMPVPDVPNCTVRIGICQDRAFSFYYQSDLHALQMAGAELIPVNTLEDSKLPDIDGLFIGGGFPETHMQELGKNVRMRESIRQAIEAGLPTYAECGGLMYLSKRLIWGEQMADMVGVIPADAVMHVKPQGRGYVKLEETAAMPWPGGAGTSIIGAHEFHYSCLEELKQQGKFAYKVRRGKGITGEEDGWVYKNLLASYSHLRDTEQHHWARRFVAFVKQHRKPDHQPGGGIL</sequence>
<dbReference type="AlphaFoldDB" id="A0A317C9N1"/>
<keyword evidence="8" id="KW-0460">Magnesium</keyword>
<protein>
    <submittedName>
        <fullName evidence="12">Cobyrinic acid a,c-diamide synthase</fullName>
    </submittedName>
</protein>
<dbReference type="CDD" id="cd03130">
    <property type="entry name" value="GATase1_CobB"/>
    <property type="match status" value="1"/>
</dbReference>